<dbReference type="EMBL" id="CP041742">
    <property type="protein sequence ID" value="QDQ72641.1"/>
    <property type="molecule type" value="Genomic_DNA"/>
</dbReference>
<keyword evidence="2" id="KW-1185">Reference proteome</keyword>
<dbReference type="Proteomes" id="UP000315891">
    <property type="component" value="Chromosome"/>
</dbReference>
<dbReference type="AlphaFoldDB" id="A0A516V299"/>
<proteinExistence type="predicted"/>
<accession>A0A516V299</accession>
<dbReference type="RefSeq" id="WP_143878156.1">
    <property type="nucleotide sequence ID" value="NZ_BAABLZ010000002.1"/>
</dbReference>
<sequence>MKTPTFPYCIPHRRELSLREREMLAFLLSENAPQRLDELEHLTVVARCGCGRCPGVLFGKDASDEPVTQGARLIADMMTTPADKGFIGVMLWATDARITELELCSFGDFDITELLSISELKPFVATQGNAQ</sequence>
<gene>
    <name evidence="1" type="ORF">FNZ56_01490</name>
</gene>
<reference evidence="1 2" key="1">
    <citation type="submission" date="2019-07" db="EMBL/GenBank/DDBJ databases">
        <title>Lysobacter weifangensis sp. nov., isolated from bensulfuron-methyl contaminated farmland soil.</title>
        <authorList>
            <person name="Zhao H."/>
        </authorList>
    </citation>
    <scope>NUCLEOTIDE SEQUENCE [LARGE SCALE GENOMIC DNA]</scope>
    <source>
        <strain evidence="1 2">CC-Bw-6</strain>
    </source>
</reference>
<evidence type="ECO:0000313" key="1">
    <source>
        <dbReference type="EMBL" id="QDQ72641.1"/>
    </source>
</evidence>
<protein>
    <submittedName>
        <fullName evidence="1">Uncharacterized protein</fullName>
    </submittedName>
</protein>
<evidence type="ECO:0000313" key="2">
    <source>
        <dbReference type="Proteomes" id="UP000315891"/>
    </source>
</evidence>
<organism evidence="1 2">
    <name type="scientific">Pseudoluteimonas lycopersici</name>
    <dbReference type="NCBI Taxonomy" id="1324796"/>
    <lineage>
        <taxon>Bacteria</taxon>
        <taxon>Pseudomonadati</taxon>
        <taxon>Pseudomonadota</taxon>
        <taxon>Gammaproteobacteria</taxon>
        <taxon>Lysobacterales</taxon>
        <taxon>Lysobacteraceae</taxon>
        <taxon>Pseudoluteimonas</taxon>
    </lineage>
</organism>
<dbReference type="OrthoDB" id="1443762at2"/>
<name>A0A516V299_9GAMM</name>